<reference evidence="2 3" key="1">
    <citation type="submission" date="2024-09" db="EMBL/GenBank/DDBJ databases">
        <title>Chromosome-scale assembly of Riccia sorocarpa.</title>
        <authorList>
            <person name="Paukszto L."/>
        </authorList>
    </citation>
    <scope>NUCLEOTIDE SEQUENCE [LARGE SCALE GENOMIC DNA]</scope>
    <source>
        <strain evidence="2">LP-2024</strain>
        <tissue evidence="2">Aerial parts of the thallus</tissue>
    </source>
</reference>
<evidence type="ECO:0000256" key="1">
    <source>
        <dbReference type="SAM" id="MobiDB-lite"/>
    </source>
</evidence>
<feature type="compositionally biased region" description="Polar residues" evidence="1">
    <location>
        <begin position="170"/>
        <end position="197"/>
    </location>
</feature>
<evidence type="ECO:0000313" key="2">
    <source>
        <dbReference type="EMBL" id="KAL3685918.1"/>
    </source>
</evidence>
<accession>A0ABD3H3F4</accession>
<dbReference type="AlphaFoldDB" id="A0ABD3H3F4"/>
<comment type="caution">
    <text evidence="2">The sequence shown here is derived from an EMBL/GenBank/DDBJ whole genome shotgun (WGS) entry which is preliminary data.</text>
</comment>
<keyword evidence="3" id="KW-1185">Reference proteome</keyword>
<sequence length="399" mass="44823">MNMRYQLDVPLSAGSTLGELQALNKSSKSFSISKVSEHISKAGIIPIDWTETQVDWYLPRIEFDRVRKLLKGSETIDGPFKFLEANAGFFLLEDCNGERFHHPKFFRKTENGRKVLPSMTMWIWTFRCLCEYKEGTEDIPVTCFCFEIFPLPFCLRMKAEARARKEKQVTENAPKSPQQRQPKMKTTQTTAGESSVQAAAPVREAAKRKRSPATTPPKPRKVRRVSEKDMDISLTVGVPGEDITGVTFDRLALYMEENVRMGIIAMERGGLPPRAAYTRYAQYDGEDIGDIVELEKVELPGDDVEKLSSDLLYAGYNVASNPTTPKEKKQSVEEIPPIDLKHLEVDTADIELLLSNLLFTGNELENKRKTTAVGTVDVDALPAYIPLCRSSAAGDLHIQ</sequence>
<proteinExistence type="predicted"/>
<name>A0ABD3H3F4_9MARC</name>
<evidence type="ECO:0000313" key="3">
    <source>
        <dbReference type="Proteomes" id="UP001633002"/>
    </source>
</evidence>
<organism evidence="2 3">
    <name type="scientific">Riccia sorocarpa</name>
    <dbReference type="NCBI Taxonomy" id="122646"/>
    <lineage>
        <taxon>Eukaryota</taxon>
        <taxon>Viridiplantae</taxon>
        <taxon>Streptophyta</taxon>
        <taxon>Embryophyta</taxon>
        <taxon>Marchantiophyta</taxon>
        <taxon>Marchantiopsida</taxon>
        <taxon>Marchantiidae</taxon>
        <taxon>Marchantiales</taxon>
        <taxon>Ricciaceae</taxon>
        <taxon>Riccia</taxon>
    </lineage>
</organism>
<protein>
    <submittedName>
        <fullName evidence="2">Uncharacterized protein</fullName>
    </submittedName>
</protein>
<dbReference type="EMBL" id="JBJQOH010000006">
    <property type="protein sequence ID" value="KAL3685918.1"/>
    <property type="molecule type" value="Genomic_DNA"/>
</dbReference>
<feature type="region of interest" description="Disordered" evidence="1">
    <location>
        <begin position="165"/>
        <end position="225"/>
    </location>
</feature>
<dbReference type="Proteomes" id="UP001633002">
    <property type="component" value="Unassembled WGS sequence"/>
</dbReference>
<gene>
    <name evidence="2" type="ORF">R1sor_003940</name>
</gene>